<sequence>MVWPGLNAPILRGRELVQQQKLPKDEEREAKLIKIRDSQGKFRMLKLDPLERGWSGTKMPGRSIGAPDPIGEGKGEVLSVLLIQVF</sequence>
<evidence type="ECO:0000313" key="2">
    <source>
        <dbReference type="EMBL" id="MPC83635.1"/>
    </source>
</evidence>
<dbReference type="GO" id="GO:0003723">
    <property type="term" value="F:RNA binding"/>
    <property type="evidence" value="ECO:0007669"/>
    <property type="project" value="InterPro"/>
</dbReference>
<dbReference type="GO" id="GO:0005840">
    <property type="term" value="C:ribosome"/>
    <property type="evidence" value="ECO:0007669"/>
    <property type="project" value="UniProtKB-KW"/>
</dbReference>
<dbReference type="PANTHER" id="PTHR48277">
    <property type="entry name" value="MITOCHONDRIAL RIBOSOMAL PROTEIN S5"/>
    <property type="match status" value="1"/>
</dbReference>
<feature type="domain" description="Small ribosomal subunit protein uS5m N-terminal" evidence="1">
    <location>
        <begin position="1"/>
        <end position="68"/>
    </location>
</feature>
<reference evidence="2 3" key="1">
    <citation type="submission" date="2019-05" db="EMBL/GenBank/DDBJ databases">
        <title>Another draft genome of Portunus trituberculatus and its Hox gene families provides insights of decapod evolution.</title>
        <authorList>
            <person name="Jeong J.-H."/>
            <person name="Song I."/>
            <person name="Kim S."/>
            <person name="Choi T."/>
            <person name="Kim D."/>
            <person name="Ryu S."/>
            <person name="Kim W."/>
        </authorList>
    </citation>
    <scope>NUCLEOTIDE SEQUENCE [LARGE SCALE GENOMIC DNA]</scope>
    <source>
        <tissue evidence="2">Muscle</tissue>
    </source>
</reference>
<dbReference type="PANTHER" id="PTHR48277:SF1">
    <property type="entry name" value="MITOCHONDRIAL RIBOSOMAL PROTEIN S5"/>
    <property type="match status" value="1"/>
</dbReference>
<organism evidence="2 3">
    <name type="scientific">Portunus trituberculatus</name>
    <name type="common">Swimming crab</name>
    <name type="synonym">Neptunus trituberculatus</name>
    <dbReference type="NCBI Taxonomy" id="210409"/>
    <lineage>
        <taxon>Eukaryota</taxon>
        <taxon>Metazoa</taxon>
        <taxon>Ecdysozoa</taxon>
        <taxon>Arthropoda</taxon>
        <taxon>Crustacea</taxon>
        <taxon>Multicrustacea</taxon>
        <taxon>Malacostraca</taxon>
        <taxon>Eumalacostraca</taxon>
        <taxon>Eucarida</taxon>
        <taxon>Decapoda</taxon>
        <taxon>Pleocyemata</taxon>
        <taxon>Brachyura</taxon>
        <taxon>Eubrachyura</taxon>
        <taxon>Portunoidea</taxon>
        <taxon>Portunidae</taxon>
        <taxon>Portuninae</taxon>
        <taxon>Portunus</taxon>
    </lineage>
</organism>
<dbReference type="Proteomes" id="UP000324222">
    <property type="component" value="Unassembled WGS sequence"/>
</dbReference>
<evidence type="ECO:0000313" key="3">
    <source>
        <dbReference type="Proteomes" id="UP000324222"/>
    </source>
</evidence>
<dbReference type="AlphaFoldDB" id="A0A5B7IMQ8"/>
<comment type="caution">
    <text evidence="2">The sequence shown here is derived from an EMBL/GenBank/DDBJ whole genome shotgun (WGS) entry which is preliminary data.</text>
</comment>
<dbReference type="Pfam" id="PF21251">
    <property type="entry name" value="Ribosomal_uS5m_N"/>
    <property type="match status" value="1"/>
</dbReference>
<evidence type="ECO:0000259" key="1">
    <source>
        <dbReference type="Pfam" id="PF21251"/>
    </source>
</evidence>
<dbReference type="InterPro" id="IPR048584">
    <property type="entry name" value="Ribosomal_uS5m_N"/>
</dbReference>
<name>A0A5B7IMQ8_PORTR</name>
<dbReference type="OrthoDB" id="309483at2759"/>
<dbReference type="InterPro" id="IPR000851">
    <property type="entry name" value="Ribosomal_uS5"/>
</dbReference>
<keyword evidence="3" id="KW-1185">Reference proteome</keyword>
<protein>
    <submittedName>
        <fullName evidence="2">28S ribosomal protein S5, mitochondrial</fullName>
    </submittedName>
</protein>
<proteinExistence type="predicted"/>
<dbReference type="GO" id="GO:0006412">
    <property type="term" value="P:translation"/>
    <property type="evidence" value="ECO:0007669"/>
    <property type="project" value="InterPro"/>
</dbReference>
<dbReference type="EMBL" id="VSRR010062981">
    <property type="protein sequence ID" value="MPC83635.1"/>
    <property type="molecule type" value="Genomic_DNA"/>
</dbReference>
<keyword evidence="2" id="KW-0689">Ribosomal protein</keyword>
<accession>A0A5B7IMQ8</accession>
<gene>
    <name evidence="2" type="primary">Mrps5_0</name>
    <name evidence="2" type="ORF">E2C01_078349</name>
</gene>
<keyword evidence="2" id="KW-0687">Ribonucleoprotein</keyword>
<dbReference type="GO" id="GO:0003735">
    <property type="term" value="F:structural constituent of ribosome"/>
    <property type="evidence" value="ECO:0007669"/>
    <property type="project" value="InterPro"/>
</dbReference>